<dbReference type="AlphaFoldDB" id="A0A2I1FRQ6"/>
<sequence>MCEIDRFLTCTYMKFGMKVTKIHGALKFLQSLWMKNYIEENIRKRKIANKDNRDKFGVSGIPPFDIIISNGDIPLRLDYSITI</sequence>
<dbReference type="EMBL" id="LLXH01010117">
    <property type="protein sequence ID" value="PKC50397.1"/>
    <property type="molecule type" value="Genomic_DNA"/>
</dbReference>
<proteinExistence type="predicted"/>
<name>A0A2I1FRQ6_9GLOM</name>
<dbReference type="OrthoDB" id="2451934at2759"/>
<protein>
    <submittedName>
        <fullName evidence="1">Uncharacterized protein</fullName>
    </submittedName>
</protein>
<evidence type="ECO:0000313" key="1">
    <source>
        <dbReference type="EMBL" id="PKC50397.1"/>
    </source>
</evidence>
<reference evidence="1 2" key="1">
    <citation type="submission" date="2017-10" db="EMBL/GenBank/DDBJ databases">
        <title>Extensive intraspecific genome diversity in a model arbuscular mycorrhizal fungus.</title>
        <authorList>
            <person name="Chen E.C.H."/>
            <person name="Morin E."/>
            <person name="Baudet D."/>
            <person name="Noel J."/>
            <person name="Ndikumana S."/>
            <person name="Charron P."/>
            <person name="St-Onge C."/>
            <person name="Giorgi J."/>
            <person name="Grigoriev I.V."/>
            <person name="Roux C."/>
            <person name="Martin F.M."/>
            <person name="Corradi N."/>
        </authorList>
    </citation>
    <scope>NUCLEOTIDE SEQUENCE [LARGE SCALE GENOMIC DNA]</scope>
    <source>
        <strain evidence="1 2">A1</strain>
    </source>
</reference>
<organism evidence="1 2">
    <name type="scientific">Rhizophagus irregularis</name>
    <dbReference type="NCBI Taxonomy" id="588596"/>
    <lineage>
        <taxon>Eukaryota</taxon>
        <taxon>Fungi</taxon>
        <taxon>Fungi incertae sedis</taxon>
        <taxon>Mucoromycota</taxon>
        <taxon>Glomeromycotina</taxon>
        <taxon>Glomeromycetes</taxon>
        <taxon>Glomerales</taxon>
        <taxon>Glomeraceae</taxon>
        <taxon>Rhizophagus</taxon>
    </lineage>
</organism>
<comment type="caution">
    <text evidence="1">The sequence shown here is derived from an EMBL/GenBank/DDBJ whole genome shotgun (WGS) entry which is preliminary data.</text>
</comment>
<reference evidence="1 2" key="2">
    <citation type="submission" date="2017-10" db="EMBL/GenBank/DDBJ databases">
        <title>Genome analyses suggest a sexual origin of heterokaryosis in a supposedly ancient asexual fungus.</title>
        <authorList>
            <person name="Corradi N."/>
            <person name="Sedzielewska K."/>
            <person name="Noel J."/>
            <person name="Charron P."/>
            <person name="Farinelli L."/>
            <person name="Marton T."/>
            <person name="Kruger M."/>
            <person name="Pelin A."/>
            <person name="Brachmann A."/>
            <person name="Corradi N."/>
        </authorList>
    </citation>
    <scope>NUCLEOTIDE SEQUENCE [LARGE SCALE GENOMIC DNA]</scope>
    <source>
        <strain evidence="1 2">A1</strain>
    </source>
</reference>
<accession>A0A2I1FRQ6</accession>
<dbReference type="VEuPathDB" id="FungiDB:RhiirA1_486468"/>
<evidence type="ECO:0000313" key="2">
    <source>
        <dbReference type="Proteomes" id="UP000232688"/>
    </source>
</evidence>
<dbReference type="Proteomes" id="UP000232688">
    <property type="component" value="Unassembled WGS sequence"/>
</dbReference>
<gene>
    <name evidence="1" type="ORF">RhiirA1_486468</name>
</gene>